<dbReference type="PANTHER" id="PTHR24015:SF505">
    <property type="entry name" value="OS01G0819800 PROTEIN"/>
    <property type="match status" value="1"/>
</dbReference>
<gene>
    <name evidence="4" type="ORF">TCM_011749</name>
</gene>
<dbReference type="FunFam" id="1.25.40.10:FF:000196">
    <property type="entry name" value="Pentatricopeptide repeat-containing protein At4g14850"/>
    <property type="match status" value="1"/>
</dbReference>
<dbReference type="InterPro" id="IPR002885">
    <property type="entry name" value="PPR_rpt"/>
</dbReference>
<feature type="repeat" description="PPR" evidence="3">
    <location>
        <begin position="360"/>
        <end position="390"/>
    </location>
</feature>
<proteinExistence type="inferred from homology"/>
<accession>A0A061EAE1</accession>
<dbReference type="NCBIfam" id="TIGR00756">
    <property type="entry name" value="PPR"/>
    <property type="match status" value="4"/>
</dbReference>
<dbReference type="InParanoid" id="A0A061EAE1"/>
<dbReference type="Pfam" id="PF01535">
    <property type="entry name" value="PPR"/>
    <property type="match status" value="4"/>
</dbReference>
<dbReference type="Proteomes" id="UP000026915">
    <property type="component" value="Chromosome 2"/>
</dbReference>
<reference evidence="4 5" key="1">
    <citation type="journal article" date="2013" name="Genome Biol.">
        <title>The genome sequence of the most widely cultivated cacao type and its use to identify candidate genes regulating pod color.</title>
        <authorList>
            <person name="Motamayor J.C."/>
            <person name="Mockaitis K."/>
            <person name="Schmutz J."/>
            <person name="Haiminen N."/>
            <person name="Iii D.L."/>
            <person name="Cornejo O."/>
            <person name="Findley S.D."/>
            <person name="Zheng P."/>
            <person name="Utro F."/>
            <person name="Royaert S."/>
            <person name="Saski C."/>
            <person name="Jenkins J."/>
            <person name="Podicheti R."/>
            <person name="Zhao M."/>
            <person name="Scheffler B.E."/>
            <person name="Stack J.C."/>
            <person name="Feltus F.A."/>
            <person name="Mustiga G.M."/>
            <person name="Amores F."/>
            <person name="Phillips W."/>
            <person name="Marelli J.P."/>
            <person name="May G.D."/>
            <person name="Shapiro H."/>
            <person name="Ma J."/>
            <person name="Bustamante C.D."/>
            <person name="Schnell R.J."/>
            <person name="Main D."/>
            <person name="Gilbert D."/>
            <person name="Parida L."/>
            <person name="Kuhn D.N."/>
        </authorList>
    </citation>
    <scope>NUCLEOTIDE SEQUENCE [LARGE SCALE GENOMIC DNA]</scope>
    <source>
        <strain evidence="5">cv. Matina 1-6</strain>
    </source>
</reference>
<dbReference type="Gramene" id="EOY01970">
    <property type="protein sequence ID" value="EOY01970"/>
    <property type="gene ID" value="TCM_011749"/>
</dbReference>
<dbReference type="InterPro" id="IPR046960">
    <property type="entry name" value="PPR_At4g14850-like_plant"/>
</dbReference>
<evidence type="ECO:0000256" key="3">
    <source>
        <dbReference type="PROSITE-ProRule" id="PRU00708"/>
    </source>
</evidence>
<dbReference type="FunFam" id="1.25.40.10:FF:000090">
    <property type="entry name" value="Pentatricopeptide repeat-containing protein, chloroplastic"/>
    <property type="match status" value="1"/>
</dbReference>
<comment type="similarity">
    <text evidence="2">Belongs to the PPR family. PCMP-E subfamily.</text>
</comment>
<protein>
    <submittedName>
        <fullName evidence="4">Pentatricopeptide repeat (PPR) superfamily protein, putative</fullName>
    </submittedName>
</protein>
<evidence type="ECO:0000256" key="2">
    <source>
        <dbReference type="ARBA" id="ARBA00061659"/>
    </source>
</evidence>
<feature type="repeat" description="PPR" evidence="3">
    <location>
        <begin position="290"/>
        <end position="324"/>
    </location>
</feature>
<keyword evidence="1" id="KW-0677">Repeat</keyword>
<sequence length="592" mass="65165">MNLANATRLTQTLKIWPKSLNHRQYQTIIPVLRSCKRTSEICQIHGYVIRTGLDHDPFILSTLLVASSLLDVEYAASIIKQIQNPNLFMYNSILRGYSISDDPNQAFSVFNNLRAKDGILLDQFSFVTTLKACSREFAIFNGQTIHGLALRSGHVFFINVKNALLHLYSVCGRIFYAHTLFDEIPEANDVVSWNSLMGGYLHVSKPDVVIALFREMCCSCLTASVPTFLTVLSAVGEAGDSLGGQSLHGHCLKVGFCFDSNLVSALIDMYAKTGNVYSGRRVFDEVAVKDVVLWNCMISKYAENGLLEESLALLRLMKVKQVKPNSATLVGLLSACAASGATSLGESIGSYVEESGLPLDAVIGTALVDMYAKCGVLDKAIDIFERMESKDVKSWTAMIAGYGVHGWALDAIRVFYRMEEAGCRPNEVSFLAVLSACSHGGLVVEGMKCFERMVQEYGIMPKIDHYGSIIDLLGRAGLLEEAHNFIKRLPIKSDATAWRALLSACRVYGNVELGECVKSVLVGFNNEQHPTDSILLSSTYAIAGRLPDQTRMQVLEKDMFKRAGIRPAGKEDKIMKQAGYSTIEMDSEGFEP</sequence>
<dbReference type="GO" id="GO:0009451">
    <property type="term" value="P:RNA modification"/>
    <property type="evidence" value="ECO:0000318"/>
    <property type="project" value="GO_Central"/>
</dbReference>
<evidence type="ECO:0000256" key="1">
    <source>
        <dbReference type="ARBA" id="ARBA00022737"/>
    </source>
</evidence>
<dbReference type="GO" id="GO:0003723">
    <property type="term" value="F:RNA binding"/>
    <property type="evidence" value="ECO:0007669"/>
    <property type="project" value="InterPro"/>
</dbReference>
<dbReference type="PANTHER" id="PTHR24015">
    <property type="entry name" value="OS07G0578800 PROTEIN-RELATED"/>
    <property type="match status" value="1"/>
</dbReference>
<feature type="repeat" description="PPR" evidence="3">
    <location>
        <begin position="391"/>
        <end position="425"/>
    </location>
</feature>
<dbReference type="InterPro" id="IPR011990">
    <property type="entry name" value="TPR-like_helical_dom_sf"/>
</dbReference>
<organism evidence="4 5">
    <name type="scientific">Theobroma cacao</name>
    <name type="common">Cacao</name>
    <name type="synonym">Cocoa</name>
    <dbReference type="NCBI Taxonomy" id="3641"/>
    <lineage>
        <taxon>Eukaryota</taxon>
        <taxon>Viridiplantae</taxon>
        <taxon>Streptophyta</taxon>
        <taxon>Embryophyta</taxon>
        <taxon>Tracheophyta</taxon>
        <taxon>Spermatophyta</taxon>
        <taxon>Magnoliopsida</taxon>
        <taxon>eudicotyledons</taxon>
        <taxon>Gunneridae</taxon>
        <taxon>Pentapetalae</taxon>
        <taxon>rosids</taxon>
        <taxon>malvids</taxon>
        <taxon>Malvales</taxon>
        <taxon>Malvaceae</taxon>
        <taxon>Byttnerioideae</taxon>
        <taxon>Theobroma</taxon>
    </lineage>
</organism>
<dbReference type="eggNOG" id="KOG4197">
    <property type="taxonomic scope" value="Eukaryota"/>
</dbReference>
<evidence type="ECO:0000313" key="5">
    <source>
        <dbReference type="Proteomes" id="UP000026915"/>
    </source>
</evidence>
<name>A0A061EAE1_THECC</name>
<dbReference type="EMBL" id="CM001880">
    <property type="protein sequence ID" value="EOY01970.1"/>
    <property type="molecule type" value="Genomic_DNA"/>
</dbReference>
<dbReference type="FunCoup" id="A0A061EAE1">
    <property type="interactions" value="547"/>
</dbReference>
<dbReference type="HOGENOM" id="CLU_002706_37_2_1"/>
<dbReference type="Pfam" id="PF13041">
    <property type="entry name" value="PPR_2"/>
    <property type="match status" value="2"/>
</dbReference>
<dbReference type="PROSITE" id="PS51375">
    <property type="entry name" value="PPR"/>
    <property type="match status" value="4"/>
</dbReference>
<feature type="repeat" description="PPR" evidence="3">
    <location>
        <begin position="189"/>
        <end position="223"/>
    </location>
</feature>
<dbReference type="Gene3D" id="1.25.40.10">
    <property type="entry name" value="Tetratricopeptide repeat domain"/>
    <property type="match status" value="5"/>
</dbReference>
<dbReference type="OMA" id="EMFSAMM"/>
<dbReference type="AlphaFoldDB" id="A0A061EAE1"/>
<evidence type="ECO:0000313" key="4">
    <source>
        <dbReference type="EMBL" id="EOY01970.1"/>
    </source>
</evidence>
<keyword evidence="5" id="KW-1185">Reference proteome</keyword>